<feature type="domain" description="TonB-dependent receptor-like beta-barrel" evidence="12">
    <location>
        <begin position="209"/>
        <end position="601"/>
    </location>
</feature>
<proteinExistence type="inferred from homology"/>
<keyword evidence="3 10" id="KW-1134">Transmembrane beta strand</keyword>
<dbReference type="GO" id="GO:0015344">
    <property type="term" value="F:siderophore uptake transmembrane transporter activity"/>
    <property type="evidence" value="ECO:0007669"/>
    <property type="project" value="TreeGrafter"/>
</dbReference>
<dbReference type="Pfam" id="PF00593">
    <property type="entry name" value="TonB_dep_Rec_b-barrel"/>
    <property type="match status" value="1"/>
</dbReference>
<dbReference type="PANTHER" id="PTHR30069">
    <property type="entry name" value="TONB-DEPENDENT OUTER MEMBRANE RECEPTOR"/>
    <property type="match status" value="1"/>
</dbReference>
<keyword evidence="5" id="KW-0732">Signal</keyword>
<sequence length="648" mass="70833">MGTAASALAGDDLALVSEEMALLKDDRVVTPLRRIASIADSPSNVYVLTDEDIRHSGATDIPTLLRRIPGLDVMQTTGADFNVSVRGDNQVLANKLLVLIDGRSVYVDVQGTMFWKSFPITLPEIKRIEVVKGPIEALYGFNAFDGVIHIITKSPEEMRGTTVQVGAGELGTVTSAAVHAGTQGKFGYRLSVGEDQNQQWRNRDGLAARTYRFNLHTAYDLSSSARLLVSGGLADSNRFDGPLAGQGANILQTGVSLPYSQVAYEQGNFTIRAFWSGFYTDSHALSHPSLDGLTQVLTRDGSTLLAFTGNTYNIEAQHSISLWDAHEVTYGINYRHNSLSCSCTAAFGREDRLGLFVQDEWRIAPALVAVGGLRYDLHTEIHHTVSPRLALIYTLAPGQTLRANVSVAYRPPTLFETQEDLRRIFAGSTGLPTVTLTGNRGLNPEQIVSYEVGYQGRWRRVTLQSSLFFNHISDLINTTPLSPTLQQNANGGEADIYGAEAGFEILAASWLSAFANVTYQEIGQTNSPAFQRGAPRLKFNAGMRGDWENGWNGEVAWHHVGAATYPIGSTFPLLVPFGGPVVDSRVGSYDLLNLRGAYRFWQQRAAAGYRREAEAAVSVFNALNDKHKEHPLGDTIGSRVMGWLTVRF</sequence>
<evidence type="ECO:0000313" key="15">
    <source>
        <dbReference type="Proteomes" id="UP001179121"/>
    </source>
</evidence>
<keyword evidence="6 11" id="KW-0798">TonB box</keyword>
<evidence type="ECO:0000256" key="8">
    <source>
        <dbReference type="ARBA" id="ARBA00023170"/>
    </source>
</evidence>
<evidence type="ECO:0000256" key="1">
    <source>
        <dbReference type="ARBA" id="ARBA00004571"/>
    </source>
</evidence>
<dbReference type="Pfam" id="PF07715">
    <property type="entry name" value="Plug"/>
    <property type="match status" value="1"/>
</dbReference>
<dbReference type="InterPro" id="IPR000531">
    <property type="entry name" value="Beta-barrel_TonB"/>
</dbReference>
<feature type="domain" description="TonB-dependent receptor plug" evidence="13">
    <location>
        <begin position="39"/>
        <end position="147"/>
    </location>
</feature>
<evidence type="ECO:0000256" key="5">
    <source>
        <dbReference type="ARBA" id="ARBA00022729"/>
    </source>
</evidence>
<evidence type="ECO:0000256" key="4">
    <source>
        <dbReference type="ARBA" id="ARBA00022692"/>
    </source>
</evidence>
<dbReference type="EMBL" id="OX365700">
    <property type="protein sequence ID" value="CAI4030423.1"/>
    <property type="molecule type" value="Genomic_DNA"/>
</dbReference>
<dbReference type="GO" id="GO:0009279">
    <property type="term" value="C:cell outer membrane"/>
    <property type="evidence" value="ECO:0007669"/>
    <property type="project" value="UniProtKB-SubCell"/>
</dbReference>
<reference evidence="14" key="1">
    <citation type="submission" date="2022-10" db="EMBL/GenBank/DDBJ databases">
        <authorList>
            <person name="Koch H."/>
        </authorList>
    </citation>
    <scope>NUCLEOTIDE SEQUENCE</scope>
    <source>
        <strain evidence="14">DNF</strain>
    </source>
</reference>
<dbReference type="SUPFAM" id="SSF56935">
    <property type="entry name" value="Porins"/>
    <property type="match status" value="1"/>
</dbReference>
<dbReference type="RefSeq" id="WP_289267413.1">
    <property type="nucleotide sequence ID" value="NZ_OX365700.1"/>
</dbReference>
<gene>
    <name evidence="14" type="ORF">DNFV4_00851</name>
</gene>
<keyword evidence="15" id="KW-1185">Reference proteome</keyword>
<evidence type="ECO:0000256" key="2">
    <source>
        <dbReference type="ARBA" id="ARBA00022448"/>
    </source>
</evidence>
<dbReference type="InterPro" id="IPR037066">
    <property type="entry name" value="Plug_dom_sf"/>
</dbReference>
<keyword evidence="9 10" id="KW-0998">Cell outer membrane</keyword>
<evidence type="ECO:0000256" key="3">
    <source>
        <dbReference type="ARBA" id="ARBA00022452"/>
    </source>
</evidence>
<accession>A0AA86MWM9</accession>
<evidence type="ECO:0000256" key="10">
    <source>
        <dbReference type="PROSITE-ProRule" id="PRU01360"/>
    </source>
</evidence>
<dbReference type="InterPro" id="IPR036942">
    <property type="entry name" value="Beta-barrel_TonB_sf"/>
</dbReference>
<dbReference type="AlphaFoldDB" id="A0AA86MWM9"/>
<evidence type="ECO:0000259" key="13">
    <source>
        <dbReference type="Pfam" id="PF07715"/>
    </source>
</evidence>
<comment type="similarity">
    <text evidence="10 11">Belongs to the TonB-dependent receptor family.</text>
</comment>
<keyword evidence="4 10" id="KW-0812">Transmembrane</keyword>
<protein>
    <submittedName>
        <fullName evidence="14">TonB-dependent receptor</fullName>
    </submittedName>
</protein>
<dbReference type="PANTHER" id="PTHR30069:SF29">
    <property type="entry name" value="HEMOGLOBIN AND HEMOGLOBIN-HAPTOGLOBIN-BINDING PROTEIN 1-RELATED"/>
    <property type="match status" value="1"/>
</dbReference>
<evidence type="ECO:0000256" key="6">
    <source>
        <dbReference type="ARBA" id="ARBA00023077"/>
    </source>
</evidence>
<dbReference type="GO" id="GO:0044718">
    <property type="term" value="P:siderophore transmembrane transport"/>
    <property type="evidence" value="ECO:0007669"/>
    <property type="project" value="TreeGrafter"/>
</dbReference>
<dbReference type="Proteomes" id="UP001179121">
    <property type="component" value="Chromosome"/>
</dbReference>
<keyword evidence="2 10" id="KW-0813">Transport</keyword>
<dbReference type="InterPro" id="IPR039426">
    <property type="entry name" value="TonB-dep_rcpt-like"/>
</dbReference>
<evidence type="ECO:0000256" key="7">
    <source>
        <dbReference type="ARBA" id="ARBA00023136"/>
    </source>
</evidence>
<dbReference type="PROSITE" id="PS52016">
    <property type="entry name" value="TONB_DEPENDENT_REC_3"/>
    <property type="match status" value="1"/>
</dbReference>
<comment type="subcellular location">
    <subcellularLocation>
        <location evidence="1 10">Cell outer membrane</location>
        <topology evidence="1 10">Multi-pass membrane protein</topology>
    </subcellularLocation>
</comment>
<evidence type="ECO:0000259" key="12">
    <source>
        <dbReference type="Pfam" id="PF00593"/>
    </source>
</evidence>
<name>A0AA86MWM9_9BACT</name>
<dbReference type="Gene3D" id="2.40.170.20">
    <property type="entry name" value="TonB-dependent receptor, beta-barrel domain"/>
    <property type="match status" value="1"/>
</dbReference>
<keyword evidence="8 14" id="KW-0675">Receptor</keyword>
<keyword evidence="7 10" id="KW-0472">Membrane</keyword>
<dbReference type="InterPro" id="IPR012910">
    <property type="entry name" value="Plug_dom"/>
</dbReference>
<organism evidence="14 15">
    <name type="scientific">Nitrospira tepida</name>
    <dbReference type="NCBI Taxonomy" id="2973512"/>
    <lineage>
        <taxon>Bacteria</taxon>
        <taxon>Pseudomonadati</taxon>
        <taxon>Nitrospirota</taxon>
        <taxon>Nitrospiria</taxon>
        <taxon>Nitrospirales</taxon>
        <taxon>Nitrospiraceae</taxon>
        <taxon>Nitrospira</taxon>
    </lineage>
</organism>
<evidence type="ECO:0000256" key="11">
    <source>
        <dbReference type="RuleBase" id="RU003357"/>
    </source>
</evidence>
<dbReference type="KEGG" id="nti:DNFV4_00851"/>
<evidence type="ECO:0000313" key="14">
    <source>
        <dbReference type="EMBL" id="CAI4030423.1"/>
    </source>
</evidence>
<evidence type="ECO:0000256" key="9">
    <source>
        <dbReference type="ARBA" id="ARBA00023237"/>
    </source>
</evidence>
<dbReference type="CDD" id="cd01347">
    <property type="entry name" value="ligand_gated_channel"/>
    <property type="match status" value="1"/>
</dbReference>
<dbReference type="Gene3D" id="2.170.130.10">
    <property type="entry name" value="TonB-dependent receptor, plug domain"/>
    <property type="match status" value="1"/>
</dbReference>